<feature type="transmembrane region" description="Helical" evidence="1">
    <location>
        <begin position="58"/>
        <end position="75"/>
    </location>
</feature>
<organism evidence="2 3">
    <name type="scientific">Marinicrinis lubricantis</name>
    <dbReference type="NCBI Taxonomy" id="2086470"/>
    <lineage>
        <taxon>Bacteria</taxon>
        <taxon>Bacillati</taxon>
        <taxon>Bacillota</taxon>
        <taxon>Bacilli</taxon>
        <taxon>Bacillales</taxon>
        <taxon>Paenibacillaceae</taxon>
    </lineage>
</organism>
<dbReference type="Proteomes" id="UP001596250">
    <property type="component" value="Unassembled WGS sequence"/>
</dbReference>
<name>A0ABW1IT15_9BACL</name>
<feature type="transmembrane region" description="Helical" evidence="1">
    <location>
        <begin position="123"/>
        <end position="142"/>
    </location>
</feature>
<feature type="transmembrane region" description="Helical" evidence="1">
    <location>
        <begin position="82"/>
        <end position="103"/>
    </location>
</feature>
<reference evidence="3" key="1">
    <citation type="journal article" date="2019" name="Int. J. Syst. Evol. Microbiol.">
        <title>The Global Catalogue of Microorganisms (GCM) 10K type strain sequencing project: providing services to taxonomists for standard genome sequencing and annotation.</title>
        <authorList>
            <consortium name="The Broad Institute Genomics Platform"/>
            <consortium name="The Broad Institute Genome Sequencing Center for Infectious Disease"/>
            <person name="Wu L."/>
            <person name="Ma J."/>
        </authorList>
    </citation>
    <scope>NUCLEOTIDE SEQUENCE [LARGE SCALE GENOMIC DNA]</scope>
    <source>
        <strain evidence="3">CCM 8749</strain>
    </source>
</reference>
<feature type="transmembrane region" description="Helical" evidence="1">
    <location>
        <begin position="163"/>
        <end position="181"/>
    </location>
</feature>
<protein>
    <submittedName>
        <fullName evidence="2">Uncharacterized protein</fullName>
    </submittedName>
</protein>
<evidence type="ECO:0000256" key="1">
    <source>
        <dbReference type="SAM" id="Phobius"/>
    </source>
</evidence>
<gene>
    <name evidence="2" type="ORF">ACFPXP_17815</name>
</gene>
<sequence>MEFIAFNFFSILESIAFFMFVLVLFRFQLKYYIIQIISSAVILSQTSYYLRAQFDMDQVSYVSILLMFLLFWLLFKVQLFYSVLMAVTGFLYTAVLQSTQMLAFVSLGLMEYDQIQPFSSEAYLHQCLFFILTLAICALLSYKRIGFTFIPYNDHVPVKLKGLNLIIAGLLVITIIAVNMYTNFYSHGNEHLYNISFFILILILAGLLLLIVRREIHD</sequence>
<feature type="transmembrane region" description="Helical" evidence="1">
    <location>
        <begin position="32"/>
        <end position="52"/>
    </location>
</feature>
<keyword evidence="1" id="KW-0812">Transmembrane</keyword>
<comment type="caution">
    <text evidence="2">The sequence shown here is derived from an EMBL/GenBank/DDBJ whole genome shotgun (WGS) entry which is preliminary data.</text>
</comment>
<feature type="transmembrane region" description="Helical" evidence="1">
    <location>
        <begin position="6"/>
        <end position="25"/>
    </location>
</feature>
<accession>A0ABW1IT15</accession>
<keyword evidence="1" id="KW-0472">Membrane</keyword>
<evidence type="ECO:0000313" key="3">
    <source>
        <dbReference type="Proteomes" id="UP001596250"/>
    </source>
</evidence>
<keyword evidence="3" id="KW-1185">Reference proteome</keyword>
<dbReference type="RefSeq" id="WP_379895726.1">
    <property type="nucleotide sequence ID" value="NZ_CBCSCT010000015.1"/>
</dbReference>
<evidence type="ECO:0000313" key="2">
    <source>
        <dbReference type="EMBL" id="MFC5988263.1"/>
    </source>
</evidence>
<dbReference type="EMBL" id="JBHSQV010000179">
    <property type="protein sequence ID" value="MFC5988263.1"/>
    <property type="molecule type" value="Genomic_DNA"/>
</dbReference>
<proteinExistence type="predicted"/>
<keyword evidence="1" id="KW-1133">Transmembrane helix</keyword>
<feature type="transmembrane region" description="Helical" evidence="1">
    <location>
        <begin position="193"/>
        <end position="212"/>
    </location>
</feature>